<evidence type="ECO:0000256" key="1">
    <source>
        <dbReference type="ARBA" id="ARBA00004701"/>
    </source>
</evidence>
<dbReference type="PIRSF" id="PIRSF500134">
    <property type="entry name" value="UDPglc_DH_bac"/>
    <property type="match status" value="1"/>
</dbReference>
<dbReference type="Gene3D" id="1.20.5.100">
    <property type="entry name" value="Cytochrome c1, transmembrane anchor, C-terminal"/>
    <property type="match status" value="1"/>
</dbReference>
<keyword evidence="10" id="KW-1185">Reference proteome</keyword>
<dbReference type="EC" id="1.1.1.22" evidence="3 7"/>
<dbReference type="InterPro" id="IPR014027">
    <property type="entry name" value="UDP-Glc/GDP-Man_DH_C"/>
</dbReference>
<dbReference type="GO" id="GO:0016491">
    <property type="term" value="F:oxidoreductase activity"/>
    <property type="evidence" value="ECO:0007669"/>
    <property type="project" value="UniProtKB-KW"/>
</dbReference>
<dbReference type="Gene3D" id="3.40.50.720">
    <property type="entry name" value="NAD(P)-binding Rossmann-like Domain"/>
    <property type="match status" value="2"/>
</dbReference>
<dbReference type="InterPro" id="IPR036291">
    <property type="entry name" value="NAD(P)-bd_dom_sf"/>
</dbReference>
<evidence type="ECO:0000256" key="7">
    <source>
        <dbReference type="PIRNR" id="PIRNR000124"/>
    </source>
</evidence>
<dbReference type="InterPro" id="IPR036220">
    <property type="entry name" value="UDP-Glc/GDP-Man_DH_C_sf"/>
</dbReference>
<dbReference type="SMART" id="SM00984">
    <property type="entry name" value="UDPG_MGDP_dh_C"/>
    <property type="match status" value="1"/>
</dbReference>
<keyword evidence="4 7" id="KW-0560">Oxidoreductase</keyword>
<evidence type="ECO:0000256" key="5">
    <source>
        <dbReference type="ARBA" id="ARBA00023027"/>
    </source>
</evidence>
<dbReference type="RefSeq" id="WP_380967732.1">
    <property type="nucleotide sequence ID" value="NZ_JBHTCO010000020.1"/>
</dbReference>
<sequence length="445" mass="48957">MNISVLGTGYVGLVTGVCLSEIGHDVTCIDIDQDKINKMSVGISPIFEPGLNELMLTNINKGRLHFTADHHQGLADKDIIYIAVETPQKEDGSADLRFIVRAAKDIVCHIKKDVIVVIKSTVPVGTNKFIKELILDNLTKDIKVDIISNPEFLREGSAINDTFYGDRIVIGSENESAASILEEVYKPFRVPVFKTDIYSAEMIKYASNAFLAAKISFINEMAHICDKVGANIDDVAKGMGQDKRIGPDFLSAGIGYGGSCFPKDTQALVKMAEDIQYKPIITKAAIEVNECQQTLLVEKAKKYFGNLLGKRLALLGLTYKPNTDDVRGSPAIPISKQLLKESAEIIAYDPAGIGKARTILPSRIQYAGSLDEALLNADLAFLLTEWNEVTGSLLRKACQLMKEPIIFDGRNCFSLDEVRKLNIEYHSIGRPPVLRVKSHHLGQDC</sequence>
<dbReference type="Pfam" id="PF03721">
    <property type="entry name" value="UDPG_MGDP_dh_N"/>
    <property type="match status" value="1"/>
</dbReference>
<dbReference type="InterPro" id="IPR008927">
    <property type="entry name" value="6-PGluconate_DH-like_C_sf"/>
</dbReference>
<proteinExistence type="inferred from homology"/>
<dbReference type="SUPFAM" id="SSF52413">
    <property type="entry name" value="UDP-glucose/GDP-mannose dehydrogenase C-terminal domain"/>
    <property type="match status" value="1"/>
</dbReference>
<comment type="similarity">
    <text evidence="2 7">Belongs to the UDP-glucose/GDP-mannose dehydrogenase family.</text>
</comment>
<dbReference type="PANTHER" id="PTHR43750:SF4">
    <property type="entry name" value="UDP-GLUCOSE 6-DEHYDROGENASE YWQF"/>
    <property type="match status" value="1"/>
</dbReference>
<evidence type="ECO:0000256" key="3">
    <source>
        <dbReference type="ARBA" id="ARBA00012954"/>
    </source>
</evidence>
<dbReference type="SUPFAM" id="SSF48179">
    <property type="entry name" value="6-phosphogluconate dehydrogenase C-terminal domain-like"/>
    <property type="match status" value="1"/>
</dbReference>
<comment type="caution">
    <text evidence="9">The sequence shown here is derived from an EMBL/GenBank/DDBJ whole genome shotgun (WGS) entry which is preliminary data.</text>
</comment>
<name>A0ABW2Q0B1_9BACL</name>
<feature type="domain" description="UDP-glucose/GDP-mannose dehydrogenase C-terminal" evidence="8">
    <location>
        <begin position="313"/>
        <end position="415"/>
    </location>
</feature>
<dbReference type="NCBIfam" id="TIGR03026">
    <property type="entry name" value="NDP-sugDHase"/>
    <property type="match status" value="1"/>
</dbReference>
<dbReference type="Pfam" id="PF03720">
    <property type="entry name" value="UDPG_MGDP_dh_C"/>
    <property type="match status" value="1"/>
</dbReference>
<reference evidence="10" key="1">
    <citation type="journal article" date="2019" name="Int. J. Syst. Evol. Microbiol.">
        <title>The Global Catalogue of Microorganisms (GCM) 10K type strain sequencing project: providing services to taxonomists for standard genome sequencing and annotation.</title>
        <authorList>
            <consortium name="The Broad Institute Genomics Platform"/>
            <consortium name="The Broad Institute Genome Sequencing Center for Infectious Disease"/>
            <person name="Wu L."/>
            <person name="Ma J."/>
        </authorList>
    </citation>
    <scope>NUCLEOTIDE SEQUENCE [LARGE SCALE GENOMIC DNA]</scope>
    <source>
        <strain evidence="10">CGMCC 1.16305</strain>
    </source>
</reference>
<keyword evidence="5 7" id="KW-0520">NAD</keyword>
<dbReference type="InterPro" id="IPR028357">
    <property type="entry name" value="UDPglc_DH_bac"/>
</dbReference>
<dbReference type="PANTHER" id="PTHR43750">
    <property type="entry name" value="UDP-GLUCOSE 6-DEHYDROGENASE TUAD"/>
    <property type="match status" value="1"/>
</dbReference>
<evidence type="ECO:0000256" key="4">
    <source>
        <dbReference type="ARBA" id="ARBA00023002"/>
    </source>
</evidence>
<evidence type="ECO:0000259" key="8">
    <source>
        <dbReference type="SMART" id="SM00984"/>
    </source>
</evidence>
<dbReference type="InterPro" id="IPR001732">
    <property type="entry name" value="UDP-Glc/GDP-Man_DH_N"/>
</dbReference>
<dbReference type="Proteomes" id="UP001596505">
    <property type="component" value="Unassembled WGS sequence"/>
</dbReference>
<gene>
    <name evidence="9" type="ORF">ACFQRG_15715</name>
</gene>
<dbReference type="SUPFAM" id="SSF51735">
    <property type="entry name" value="NAD(P)-binding Rossmann-fold domains"/>
    <property type="match status" value="1"/>
</dbReference>
<dbReference type="PIRSF" id="PIRSF000124">
    <property type="entry name" value="UDPglc_GDPman_dh"/>
    <property type="match status" value="1"/>
</dbReference>
<dbReference type="InterPro" id="IPR014026">
    <property type="entry name" value="UDP-Glc/GDP-Man_DH_dimer"/>
</dbReference>
<protein>
    <recommendedName>
        <fullName evidence="3 7">UDP-glucose 6-dehydrogenase</fullName>
        <ecNumber evidence="3 7">1.1.1.22</ecNumber>
    </recommendedName>
</protein>
<evidence type="ECO:0000256" key="2">
    <source>
        <dbReference type="ARBA" id="ARBA00006601"/>
    </source>
</evidence>
<comment type="pathway">
    <text evidence="1">Nucleotide-sugar biosynthesis; UDP-alpha-D-glucuronate biosynthesis; UDP-alpha-D-glucuronate from UDP-alpha-D-glucose: step 1/1.</text>
</comment>
<accession>A0ABW2Q0B1</accession>
<evidence type="ECO:0000313" key="10">
    <source>
        <dbReference type="Proteomes" id="UP001596505"/>
    </source>
</evidence>
<evidence type="ECO:0000313" key="9">
    <source>
        <dbReference type="EMBL" id="MFC7394405.1"/>
    </source>
</evidence>
<organism evidence="9 10">
    <name type="scientific">Scopulibacillus cellulosilyticus</name>
    <dbReference type="NCBI Taxonomy" id="2665665"/>
    <lineage>
        <taxon>Bacteria</taxon>
        <taxon>Bacillati</taxon>
        <taxon>Bacillota</taxon>
        <taxon>Bacilli</taxon>
        <taxon>Bacillales</taxon>
        <taxon>Sporolactobacillaceae</taxon>
        <taxon>Scopulibacillus</taxon>
    </lineage>
</organism>
<evidence type="ECO:0000256" key="6">
    <source>
        <dbReference type="ARBA" id="ARBA00047473"/>
    </source>
</evidence>
<dbReference type="Pfam" id="PF00984">
    <property type="entry name" value="UDPG_MGDP_dh"/>
    <property type="match status" value="1"/>
</dbReference>
<dbReference type="EMBL" id="JBHTCO010000020">
    <property type="protein sequence ID" value="MFC7394405.1"/>
    <property type="molecule type" value="Genomic_DNA"/>
</dbReference>
<comment type="catalytic activity">
    <reaction evidence="6 7">
        <text>UDP-alpha-D-glucose + 2 NAD(+) + H2O = UDP-alpha-D-glucuronate + 2 NADH + 3 H(+)</text>
        <dbReference type="Rhea" id="RHEA:23596"/>
        <dbReference type="ChEBI" id="CHEBI:15377"/>
        <dbReference type="ChEBI" id="CHEBI:15378"/>
        <dbReference type="ChEBI" id="CHEBI:57540"/>
        <dbReference type="ChEBI" id="CHEBI:57945"/>
        <dbReference type="ChEBI" id="CHEBI:58052"/>
        <dbReference type="ChEBI" id="CHEBI:58885"/>
        <dbReference type="EC" id="1.1.1.22"/>
    </reaction>
</comment>
<dbReference type="InterPro" id="IPR017476">
    <property type="entry name" value="UDP-Glc/GDP-Man"/>
</dbReference>